<keyword evidence="4" id="KW-0804">Transcription</keyword>
<proteinExistence type="predicted"/>
<dbReference type="HOGENOM" id="CLU_835704_0_0_1"/>
<evidence type="ECO:0000256" key="4">
    <source>
        <dbReference type="ARBA" id="ARBA00023163"/>
    </source>
</evidence>
<dbReference type="PANTHER" id="PTHR21411:SF0">
    <property type="entry name" value="REGULATORY PROTEIN ZESTE"/>
    <property type="match status" value="1"/>
</dbReference>
<name>E9I8P1_SOLIN</name>
<dbReference type="OrthoDB" id="7551801at2759"/>
<comment type="subunit">
    <text evidence="1">Self-associates forming complexes of several hundred monomers.</text>
</comment>
<dbReference type="Pfam" id="PF13873">
    <property type="entry name" value="Myb_DNA-bind_5"/>
    <property type="match status" value="1"/>
</dbReference>
<feature type="non-terminal residue" evidence="7">
    <location>
        <position position="1"/>
    </location>
</feature>
<feature type="domain" description="Myb/SANT-like DNA-binding" evidence="6">
    <location>
        <begin position="104"/>
        <end position="166"/>
    </location>
</feature>
<feature type="non-terminal residue" evidence="7">
    <location>
        <position position="333"/>
    </location>
</feature>
<comment type="function">
    <text evidence="5">Involved in transvection phenomena (= synapsis-dependent gene expression), where the synaptic pairing of chromosomes carrying genes with which zeste interacts influences the expression of these genes. Zeste binds to DNA and stimulates transcription from a nearby promoter.</text>
</comment>
<dbReference type="PANTHER" id="PTHR21411">
    <property type="entry name" value="APONTIC"/>
    <property type="match status" value="1"/>
</dbReference>
<sequence>LITTIYRVAKASPLIRRRPYRTARLQKTPLWVPGPVGTGTRDSGRQCAVRNYSSGVPNPNFSLRIKGVITNAILDIIDSSSLVRIYIKCKHILLKNEEFISNDLLSIIFFYCHIIENKITDNISTVQKEEAWTSITIEYNKNRTIIRSEKSLRVCWENIKRDTRKYCATERRESYRTGGGVVNLKKNDLFERAREIMGETTVNGLSNPFDSDCIENVSTVGNILQDKNKLSQKEENNSAEIFLYLLKNKEINNWKSWEPKKLKSEKCPLLQIKNSPTLSKNEKSKKQLDENSDTINKAKTELLHILQTIIFSNTYIYLCYWLHGLHSYRSSII</sequence>
<dbReference type="AlphaFoldDB" id="E9I8P1"/>
<organism>
    <name type="scientific">Solenopsis invicta</name>
    <name type="common">Red imported fire ant</name>
    <name type="synonym">Solenopsis wagneri</name>
    <dbReference type="NCBI Taxonomy" id="13686"/>
    <lineage>
        <taxon>Eukaryota</taxon>
        <taxon>Metazoa</taxon>
        <taxon>Ecdysozoa</taxon>
        <taxon>Arthropoda</taxon>
        <taxon>Hexapoda</taxon>
        <taxon>Insecta</taxon>
        <taxon>Pterygota</taxon>
        <taxon>Neoptera</taxon>
        <taxon>Endopterygota</taxon>
        <taxon>Hymenoptera</taxon>
        <taxon>Apocrita</taxon>
        <taxon>Aculeata</taxon>
        <taxon>Formicoidea</taxon>
        <taxon>Formicidae</taxon>
        <taxon>Myrmicinae</taxon>
        <taxon>Solenopsis</taxon>
    </lineage>
</organism>
<evidence type="ECO:0000256" key="3">
    <source>
        <dbReference type="ARBA" id="ARBA00023015"/>
    </source>
</evidence>
<keyword evidence="3" id="KW-0805">Transcription regulation</keyword>
<evidence type="ECO:0000256" key="5">
    <source>
        <dbReference type="ARBA" id="ARBA00025466"/>
    </source>
</evidence>
<evidence type="ECO:0000256" key="2">
    <source>
        <dbReference type="ARBA" id="ARBA00016807"/>
    </source>
</evidence>
<dbReference type="EMBL" id="GL761597">
    <property type="protein sequence ID" value="EFZ23062.1"/>
    <property type="molecule type" value="Genomic_DNA"/>
</dbReference>
<evidence type="ECO:0000259" key="6">
    <source>
        <dbReference type="Pfam" id="PF13873"/>
    </source>
</evidence>
<reference evidence="7" key="1">
    <citation type="journal article" date="2011" name="Proc. Natl. Acad. Sci. U.S.A.">
        <title>The genome of the fire ant Solenopsis invicta.</title>
        <authorList>
            <person name="Wurm Y."/>
            <person name="Wang J."/>
            <person name="Riba-Grognuz O."/>
            <person name="Corona M."/>
            <person name="Nygaard S."/>
            <person name="Hunt B.G."/>
            <person name="Ingram K.K."/>
            <person name="Falquet L."/>
            <person name="Nipitwattanaphon M."/>
            <person name="Gotzek D."/>
            <person name="Dijkstra M.B."/>
            <person name="Oettler J."/>
            <person name="Comtesse F."/>
            <person name="Shih C.J."/>
            <person name="Wu W.J."/>
            <person name="Yang C.C."/>
            <person name="Thomas J."/>
            <person name="Beaudoing E."/>
            <person name="Pradervand S."/>
            <person name="Flegel V."/>
            <person name="Cook E.D."/>
            <person name="Fabbretti R."/>
            <person name="Stockinger H."/>
            <person name="Long L."/>
            <person name="Farmerie W.G."/>
            <person name="Oakey J."/>
            <person name="Boomsma J.J."/>
            <person name="Pamilo P."/>
            <person name="Yi S.V."/>
            <person name="Heinze J."/>
            <person name="Goodisman M.A."/>
            <person name="Farinelli L."/>
            <person name="Harshman K."/>
            <person name="Hulo N."/>
            <person name="Cerutti L."/>
            <person name="Xenarios I."/>
            <person name="Shoemaker D."/>
            <person name="Keller L."/>
        </authorList>
    </citation>
    <scope>NUCLEOTIDE SEQUENCE [LARGE SCALE GENOMIC DNA]</scope>
</reference>
<accession>E9I8P1</accession>
<evidence type="ECO:0000313" key="7">
    <source>
        <dbReference type="EMBL" id="EFZ23062.1"/>
    </source>
</evidence>
<gene>
    <name evidence="7" type="ORF">SINV_80668</name>
</gene>
<dbReference type="InterPro" id="IPR028002">
    <property type="entry name" value="Myb_DNA-bind_5"/>
</dbReference>
<evidence type="ECO:0000256" key="1">
    <source>
        <dbReference type="ARBA" id="ARBA00011764"/>
    </source>
</evidence>
<protein>
    <recommendedName>
        <fullName evidence="2">Regulatory protein zeste</fullName>
    </recommendedName>
</protein>